<dbReference type="AlphaFoldDB" id="A0A0S3PN87"/>
<name>A0A0S3PN87_ECOLX</name>
<dbReference type="EMBL" id="AP014654">
    <property type="protein sequence ID" value="BAT57132.1"/>
    <property type="molecule type" value="Genomic_DNA"/>
</dbReference>
<feature type="transmembrane region" description="Helical" evidence="1">
    <location>
        <begin position="298"/>
        <end position="328"/>
    </location>
</feature>
<sequence length="379" mass="43086">MFYMLFLILKESLKNIQENKSMMYLYSFVLILSFSGIIITDSLINSVAKTARSELRNDSESTITINFHISKSRELIANILSQMDIKDVFFRKTLFLKVGETPFASQLKKVTGIENEDVLFNVLRSDFGVKEKNSVIIESSNYDLAKKEYVYINDLPFKVNSVTSKKKTVFLDSLGLNSLQEDGELFIPLKTATRLLLNNEIDSARVVLKKEVDDINLMQLNTLLKSNGVDNYKIISFIDAKRAVDNVLNRFSLLTNIMYFFLTVTSIIISKSMSKKMFQCRSTEFALKMLNGINGKTICIVIFVESSIVALLSIFVSLLISFVILVVVSRAISVELAMRYHALMTSVCVIAFFLCIYNTKLSYSLLSKELSTLIKERFL</sequence>
<evidence type="ECO:0000256" key="1">
    <source>
        <dbReference type="SAM" id="Phobius"/>
    </source>
</evidence>
<keyword evidence="1" id="KW-1133">Transmembrane helix</keyword>
<dbReference type="GO" id="GO:0022857">
    <property type="term" value="F:transmembrane transporter activity"/>
    <property type="evidence" value="ECO:0007669"/>
    <property type="project" value="TreeGrafter"/>
</dbReference>
<feature type="transmembrane region" description="Helical" evidence="1">
    <location>
        <begin position="251"/>
        <end position="269"/>
    </location>
</feature>
<geneLocation type="plasmid" evidence="2">
    <name>pEntYN10</name>
</geneLocation>
<dbReference type="GO" id="GO:0005886">
    <property type="term" value="C:plasma membrane"/>
    <property type="evidence" value="ECO:0007669"/>
    <property type="project" value="TreeGrafter"/>
</dbReference>
<dbReference type="PANTHER" id="PTHR30572:SF4">
    <property type="entry name" value="ABC TRANSPORTER PERMEASE YTRF"/>
    <property type="match status" value="1"/>
</dbReference>
<keyword evidence="1" id="KW-0472">Membrane</keyword>
<reference evidence="2" key="1">
    <citation type="journal article" date="2015" name="Virulence">
        <title>Characterization of unstable pEntYN10 from enterotoxigenic Escherichia coli (ETEC) O169:H41.</title>
        <authorList>
            <person name="Ban E."/>
            <person name="Yoshida Y."/>
            <person name="Wakushima M."/>
            <person name="Wajima T."/>
            <person name="Hamabata T."/>
            <person name="Ichikawa N."/>
            <person name="Abe H."/>
            <person name="Horiguchi Y."/>
            <person name="Hara-Kudo Y."/>
            <person name="Kage-Nakadai E."/>
            <person name="Yamamoto T."/>
            <person name="Wada T."/>
            <person name="Nishikawa Y."/>
        </authorList>
    </citation>
    <scope>NUCLEOTIDE SEQUENCE</scope>
    <source>
        <strain evidence="2">O169:H41</strain>
        <plasmid evidence="2">pEntYN10</plasmid>
    </source>
</reference>
<gene>
    <name evidence="2" type="primary">aatP</name>
</gene>
<evidence type="ECO:0000313" key="2">
    <source>
        <dbReference type="EMBL" id="BAT57132.1"/>
    </source>
</evidence>
<feature type="transmembrane region" description="Helical" evidence="1">
    <location>
        <begin position="340"/>
        <end position="359"/>
    </location>
</feature>
<protein>
    <submittedName>
        <fullName evidence="2">ABC transporter membrane protein AatP</fullName>
    </submittedName>
</protein>
<keyword evidence="2" id="KW-0614">Plasmid</keyword>
<dbReference type="InterPro" id="IPR050250">
    <property type="entry name" value="Macrolide_Exporter_MacB"/>
</dbReference>
<keyword evidence="1" id="KW-0812">Transmembrane</keyword>
<accession>A0A0S3PN87</accession>
<dbReference type="PANTHER" id="PTHR30572">
    <property type="entry name" value="MEMBRANE COMPONENT OF TRANSPORTER-RELATED"/>
    <property type="match status" value="1"/>
</dbReference>
<organism evidence="2">
    <name type="scientific">Escherichia coli O169:H41</name>
    <dbReference type="NCBI Taxonomy" id="1446701"/>
    <lineage>
        <taxon>Bacteria</taxon>
        <taxon>Pseudomonadati</taxon>
        <taxon>Pseudomonadota</taxon>
        <taxon>Gammaproteobacteria</taxon>
        <taxon>Enterobacterales</taxon>
        <taxon>Enterobacteriaceae</taxon>
        <taxon>Escherichia</taxon>
    </lineage>
</organism>
<feature type="transmembrane region" description="Helical" evidence="1">
    <location>
        <begin position="21"/>
        <end position="39"/>
    </location>
</feature>
<proteinExistence type="predicted"/>